<accession>A0AAE0YZS7</accession>
<evidence type="ECO:0000256" key="1">
    <source>
        <dbReference type="SAM" id="MobiDB-lite"/>
    </source>
</evidence>
<reference evidence="2" key="1">
    <citation type="journal article" date="2023" name="G3 (Bethesda)">
        <title>A reference genome for the long-term kleptoplast-retaining sea slug Elysia crispata morphotype clarki.</title>
        <authorList>
            <person name="Eastman K.E."/>
            <person name="Pendleton A.L."/>
            <person name="Shaikh M.A."/>
            <person name="Suttiyut T."/>
            <person name="Ogas R."/>
            <person name="Tomko P."/>
            <person name="Gavelis G."/>
            <person name="Widhalm J.R."/>
            <person name="Wisecaver J.H."/>
        </authorList>
    </citation>
    <scope>NUCLEOTIDE SEQUENCE</scope>
    <source>
        <strain evidence="2">ECLA1</strain>
    </source>
</reference>
<protein>
    <submittedName>
        <fullName evidence="2">Uncharacterized protein</fullName>
    </submittedName>
</protein>
<dbReference type="AlphaFoldDB" id="A0AAE0YZS7"/>
<evidence type="ECO:0000313" key="2">
    <source>
        <dbReference type="EMBL" id="KAK3759252.1"/>
    </source>
</evidence>
<keyword evidence="3" id="KW-1185">Reference proteome</keyword>
<name>A0AAE0YZS7_9GAST</name>
<feature type="compositionally biased region" description="Polar residues" evidence="1">
    <location>
        <begin position="44"/>
        <end position="55"/>
    </location>
</feature>
<feature type="region of interest" description="Disordered" evidence="1">
    <location>
        <begin position="17"/>
        <end position="63"/>
    </location>
</feature>
<organism evidence="2 3">
    <name type="scientific">Elysia crispata</name>
    <name type="common">lettuce slug</name>
    <dbReference type="NCBI Taxonomy" id="231223"/>
    <lineage>
        <taxon>Eukaryota</taxon>
        <taxon>Metazoa</taxon>
        <taxon>Spiralia</taxon>
        <taxon>Lophotrochozoa</taxon>
        <taxon>Mollusca</taxon>
        <taxon>Gastropoda</taxon>
        <taxon>Heterobranchia</taxon>
        <taxon>Euthyneura</taxon>
        <taxon>Panpulmonata</taxon>
        <taxon>Sacoglossa</taxon>
        <taxon>Placobranchoidea</taxon>
        <taxon>Plakobranchidae</taxon>
        <taxon>Elysia</taxon>
    </lineage>
</organism>
<dbReference type="EMBL" id="JAWDGP010005146">
    <property type="protein sequence ID" value="KAK3759252.1"/>
    <property type="molecule type" value="Genomic_DNA"/>
</dbReference>
<proteinExistence type="predicted"/>
<gene>
    <name evidence="2" type="ORF">RRG08_010104</name>
</gene>
<sequence length="151" mass="17684">MQTGVVSNGVLRRYKCYPPRDPNISPRQYFVPQSHPDNNKVNHEAQQSYQRNTLTHPEAPLSQKSNTINHQKPYYLIMVTLHPEAYQLIRVKSLLSQFSYQLIITQYTTMRHHNLIRVPLLHTNGCYHLIGVKQLTTTMLYHLIHTILLLI</sequence>
<comment type="caution">
    <text evidence="2">The sequence shown here is derived from an EMBL/GenBank/DDBJ whole genome shotgun (WGS) entry which is preliminary data.</text>
</comment>
<evidence type="ECO:0000313" key="3">
    <source>
        <dbReference type="Proteomes" id="UP001283361"/>
    </source>
</evidence>
<dbReference type="Proteomes" id="UP001283361">
    <property type="component" value="Unassembled WGS sequence"/>
</dbReference>